<comment type="caution">
    <text evidence="7">The sequence shown here is derived from an EMBL/GenBank/DDBJ whole genome shotgun (WGS) entry which is preliminary data.</text>
</comment>
<evidence type="ECO:0000256" key="4">
    <source>
        <dbReference type="ARBA" id="ARBA00022989"/>
    </source>
</evidence>
<keyword evidence="2" id="KW-1003">Cell membrane</keyword>
<evidence type="ECO:0000256" key="1">
    <source>
        <dbReference type="ARBA" id="ARBA00004651"/>
    </source>
</evidence>
<feature type="transmembrane region" description="Helical" evidence="6">
    <location>
        <begin position="336"/>
        <end position="355"/>
    </location>
</feature>
<protein>
    <submittedName>
        <fullName evidence="7">O-antigen/teichoic acid export membrane protein</fullName>
    </submittedName>
</protein>
<feature type="transmembrane region" description="Helical" evidence="6">
    <location>
        <begin position="198"/>
        <end position="220"/>
    </location>
</feature>
<keyword evidence="4 6" id="KW-1133">Transmembrane helix</keyword>
<organism evidence="7 8">
    <name type="scientific">Alicyclobacillus cycloheptanicus</name>
    <dbReference type="NCBI Taxonomy" id="1457"/>
    <lineage>
        <taxon>Bacteria</taxon>
        <taxon>Bacillati</taxon>
        <taxon>Bacillota</taxon>
        <taxon>Bacilli</taxon>
        <taxon>Bacillales</taxon>
        <taxon>Alicyclobacillaceae</taxon>
        <taxon>Alicyclobacillus</taxon>
    </lineage>
</organism>
<feature type="transmembrane region" description="Helical" evidence="6">
    <location>
        <begin position="167"/>
        <end position="186"/>
    </location>
</feature>
<dbReference type="Proteomes" id="UP001232973">
    <property type="component" value="Unassembled WGS sequence"/>
</dbReference>
<feature type="transmembrane region" description="Helical" evidence="6">
    <location>
        <begin position="367"/>
        <end position="389"/>
    </location>
</feature>
<feature type="transmembrane region" description="Helical" evidence="6">
    <location>
        <begin position="122"/>
        <end position="146"/>
    </location>
</feature>
<feature type="transmembrane region" description="Helical" evidence="6">
    <location>
        <begin position="47"/>
        <end position="70"/>
    </location>
</feature>
<feature type="transmembrane region" description="Helical" evidence="6">
    <location>
        <begin position="499"/>
        <end position="520"/>
    </location>
</feature>
<dbReference type="InterPro" id="IPR050833">
    <property type="entry name" value="Poly_Biosynth_Transport"/>
</dbReference>
<feature type="transmembrane region" description="Helical" evidence="6">
    <location>
        <begin position="426"/>
        <end position="445"/>
    </location>
</feature>
<proteinExistence type="predicted"/>
<dbReference type="RefSeq" id="WP_274457358.1">
    <property type="nucleotide sequence ID" value="NZ_CP067097.1"/>
</dbReference>
<feature type="transmembrane region" description="Helical" evidence="6">
    <location>
        <begin position="12"/>
        <end position="35"/>
    </location>
</feature>
<feature type="transmembrane region" description="Helical" evidence="6">
    <location>
        <begin position="401"/>
        <end position="420"/>
    </location>
</feature>
<evidence type="ECO:0000313" key="8">
    <source>
        <dbReference type="Proteomes" id="UP001232973"/>
    </source>
</evidence>
<dbReference type="Pfam" id="PF01943">
    <property type="entry name" value="Polysacc_synt"/>
    <property type="match status" value="1"/>
</dbReference>
<keyword evidence="8" id="KW-1185">Reference proteome</keyword>
<evidence type="ECO:0000256" key="2">
    <source>
        <dbReference type="ARBA" id="ARBA00022475"/>
    </source>
</evidence>
<dbReference type="InterPro" id="IPR024923">
    <property type="entry name" value="PG_synth_SpoVB"/>
</dbReference>
<evidence type="ECO:0000256" key="3">
    <source>
        <dbReference type="ARBA" id="ARBA00022692"/>
    </source>
</evidence>
<dbReference type="PANTHER" id="PTHR30250:SF21">
    <property type="entry name" value="LIPID II FLIPPASE MURJ"/>
    <property type="match status" value="1"/>
</dbReference>
<feature type="transmembrane region" description="Helical" evidence="6">
    <location>
        <begin position="457"/>
        <end position="479"/>
    </location>
</feature>
<evidence type="ECO:0000256" key="6">
    <source>
        <dbReference type="SAM" id="Phobius"/>
    </source>
</evidence>
<feature type="transmembrane region" description="Helical" evidence="6">
    <location>
        <begin position="91"/>
        <end position="110"/>
    </location>
</feature>
<dbReference type="PANTHER" id="PTHR30250">
    <property type="entry name" value="PST FAMILY PREDICTED COLANIC ACID TRANSPORTER"/>
    <property type="match status" value="1"/>
</dbReference>
<evidence type="ECO:0000313" key="7">
    <source>
        <dbReference type="EMBL" id="MDQ0190188.1"/>
    </source>
</evidence>
<dbReference type="InterPro" id="IPR002797">
    <property type="entry name" value="Polysacc_synth"/>
</dbReference>
<dbReference type="PIRSF" id="PIRSF038958">
    <property type="entry name" value="PG_synth_SpoVB"/>
    <property type="match status" value="1"/>
</dbReference>
<feature type="transmembrane region" description="Helical" evidence="6">
    <location>
        <begin position="295"/>
        <end position="315"/>
    </location>
</feature>
<comment type="subcellular location">
    <subcellularLocation>
        <location evidence="1">Cell membrane</location>
        <topology evidence="1">Multi-pass membrane protein</topology>
    </subcellularLocation>
</comment>
<evidence type="ECO:0000256" key="5">
    <source>
        <dbReference type="ARBA" id="ARBA00023136"/>
    </source>
</evidence>
<gene>
    <name evidence="7" type="ORF">J2S03_002051</name>
</gene>
<feature type="transmembrane region" description="Helical" evidence="6">
    <location>
        <begin position="241"/>
        <end position="262"/>
    </location>
</feature>
<name>A0ABT9XK80_9BACL</name>
<sequence length="548" mass="58729">MRSSSLARGASVMVISVGIAKVLGILYIVPLTALIGPAGLGIYSNAYALYAILLTLATSGFPTAMGKIISERLALKNYAEVAQIYRVTSRMLWVFAVVLSLLMWFGAPWYSALVALRDPGGASAYLVSSIRALAPAVLIVPTMSGMRGFLQGFQRLEPSGWSQAVEQLFRVVAIVAGAFLVVRVMHGSIAQGAAAATFGAFVGAAAGMILLTIAVVPLLREVRAKSGRRSSALSNREILRILYRIGLPVSLGALVVPISGIVDSVTVQNLLMSTGMSLSKATADYGILSRQAFQLIQLPLAFAMAIGASVLPSISRATALKDQRTIQSNVTGTIRSMFFMSIPIAASFLILGRPVDILLFHSTQGSLIISSVSFMGIFSSLELISTYMLQGLGKMYRPVRNMFIGVFVKLVLNIALIPHWHILGAALATVIGYLFSSTLNILAVRKYGKVRFSVWRLAMPLILASIPLCASLGVVSWLSYDAAHLLYGMDDRLVALTQILLSLLIGGIVYILSTIWMHAVTADELHRLPWVGGRLSRLASRLQGQAAS</sequence>
<keyword evidence="3 6" id="KW-0812">Transmembrane</keyword>
<reference evidence="7 8" key="1">
    <citation type="submission" date="2023-07" db="EMBL/GenBank/DDBJ databases">
        <title>Genomic Encyclopedia of Type Strains, Phase IV (KMG-IV): sequencing the most valuable type-strain genomes for metagenomic binning, comparative biology and taxonomic classification.</title>
        <authorList>
            <person name="Goeker M."/>
        </authorList>
    </citation>
    <scope>NUCLEOTIDE SEQUENCE [LARGE SCALE GENOMIC DNA]</scope>
    <source>
        <strain evidence="7 8">DSM 4006</strain>
    </source>
</reference>
<dbReference type="EMBL" id="JAUSTP010000015">
    <property type="protein sequence ID" value="MDQ0190188.1"/>
    <property type="molecule type" value="Genomic_DNA"/>
</dbReference>
<keyword evidence="5 6" id="KW-0472">Membrane</keyword>
<dbReference type="CDD" id="cd13124">
    <property type="entry name" value="MATE_SpoVB_like"/>
    <property type="match status" value="1"/>
</dbReference>
<accession>A0ABT9XK80</accession>